<dbReference type="Pfam" id="PF04122">
    <property type="entry name" value="CW_binding_2"/>
    <property type="match status" value="3"/>
</dbReference>
<dbReference type="Gene3D" id="3.20.20.370">
    <property type="entry name" value="Glycoside hydrolase/deacetylase"/>
    <property type="match status" value="1"/>
</dbReference>
<feature type="signal peptide" evidence="4">
    <location>
        <begin position="1"/>
        <end position="24"/>
    </location>
</feature>
<dbReference type="Proteomes" id="UP001056535">
    <property type="component" value="Chromosome"/>
</dbReference>
<keyword evidence="7" id="KW-1185">Reference proteome</keyword>
<feature type="domain" description="NodB homology" evidence="5">
    <location>
        <begin position="380"/>
        <end position="552"/>
    </location>
</feature>
<dbReference type="PANTHER" id="PTHR10587">
    <property type="entry name" value="GLYCOSYL TRANSFERASE-RELATED"/>
    <property type="match status" value="1"/>
</dbReference>
<sequence>MKRKGALIAGFASLAIACAPAATALGSPPGGSGAVEQITAAESAGELDASPDAGAEASAEPTATTSRLAGSNRYGTAASISKWTFKNPGDAHSVYLARGDVFADALAAGVLTDGPVLLVLPGCGAPPTATVNEINRLDPVNVIALGGAASVCEDTLQAAAGGRPTDRLAGEQRSGTAAAIAQHEFDPGVATVYLAKGADSPDAVAGGVLTDGPILLVSNDGTSVPAVTAAAIDALDPGRVVALGGQTSLTTAVLQGAADGRPAARVHGPNRWATSVAIAKRAFPSGSNRVYLARGDNNQFADAVVSGVLTDGPVLLVDGPCDSIAASVRNYLADVQPSSVIALGGTATICGSLLTQAAAAASPPPPPPPPPPVPDCAVVKCVALTFDDGPSAYTSQLVDTLDNLDVPATFFVVGQAASARPGTVKRTYDHGYPVQNHSWSHPEMNTLTRTQQLSQYNSTKNYLTGLGIAPTDMLRPPYGAWNANTRTLGVPLILWSIDTRDWENRNTATIRANVRNNIHPGAIVLQHDSISQSVAAVPGIVADLRARDYHFVTVEDLVPWAGPGDLVYSRGKVIDAATEAEPTVVDGAEFLTPEGALDQPPLD</sequence>
<feature type="region of interest" description="Disordered" evidence="3">
    <location>
        <begin position="44"/>
        <end position="70"/>
    </location>
</feature>
<organism evidence="6 7">
    <name type="scientific">Ornithinimicrobium cryptoxanthini</name>
    <dbReference type="NCBI Taxonomy" id="2934161"/>
    <lineage>
        <taxon>Bacteria</taxon>
        <taxon>Bacillati</taxon>
        <taxon>Actinomycetota</taxon>
        <taxon>Actinomycetes</taxon>
        <taxon>Micrococcales</taxon>
        <taxon>Ornithinimicrobiaceae</taxon>
        <taxon>Ornithinimicrobium</taxon>
    </lineage>
</organism>
<evidence type="ECO:0000313" key="6">
    <source>
        <dbReference type="EMBL" id="USQ76411.1"/>
    </source>
</evidence>
<reference evidence="6" key="1">
    <citation type="submission" date="2022-06" db="EMBL/GenBank/DDBJ databases">
        <title>Ornithinimicrobium JY.X270.</title>
        <authorList>
            <person name="Huang Y."/>
        </authorList>
    </citation>
    <scope>NUCLEOTIDE SEQUENCE</scope>
    <source>
        <strain evidence="6">JY.X270</strain>
    </source>
</reference>
<evidence type="ECO:0000256" key="4">
    <source>
        <dbReference type="SAM" id="SignalP"/>
    </source>
</evidence>
<evidence type="ECO:0000259" key="5">
    <source>
        <dbReference type="PROSITE" id="PS51677"/>
    </source>
</evidence>
<dbReference type="Pfam" id="PF01522">
    <property type="entry name" value="Polysacc_deac_1"/>
    <property type="match status" value="1"/>
</dbReference>
<keyword evidence="1" id="KW-0479">Metal-binding</keyword>
<gene>
    <name evidence="6" type="ORF">NF557_00310</name>
</gene>
<proteinExistence type="predicted"/>
<keyword evidence="4" id="KW-0732">Signal</keyword>
<dbReference type="PROSITE" id="PS51677">
    <property type="entry name" value="NODB"/>
    <property type="match status" value="1"/>
</dbReference>
<dbReference type="SUPFAM" id="SSF88713">
    <property type="entry name" value="Glycoside hydrolase/deacetylase"/>
    <property type="match status" value="1"/>
</dbReference>
<dbReference type="InterPro" id="IPR011330">
    <property type="entry name" value="Glyco_hydro/deAcase_b/a-brl"/>
</dbReference>
<keyword evidence="2" id="KW-0378">Hydrolase</keyword>
<evidence type="ECO:0000313" key="7">
    <source>
        <dbReference type="Proteomes" id="UP001056535"/>
    </source>
</evidence>
<dbReference type="InterPro" id="IPR002509">
    <property type="entry name" value="NODB_dom"/>
</dbReference>
<name>A0ABY4YI21_9MICO</name>
<feature type="chain" id="PRO_5047154572" evidence="4">
    <location>
        <begin position="25"/>
        <end position="603"/>
    </location>
</feature>
<accession>A0ABY4YI21</accession>
<evidence type="ECO:0000256" key="2">
    <source>
        <dbReference type="ARBA" id="ARBA00022801"/>
    </source>
</evidence>
<evidence type="ECO:0000256" key="1">
    <source>
        <dbReference type="ARBA" id="ARBA00022723"/>
    </source>
</evidence>
<dbReference type="PROSITE" id="PS51257">
    <property type="entry name" value="PROKAR_LIPOPROTEIN"/>
    <property type="match status" value="1"/>
</dbReference>
<dbReference type="EMBL" id="CP099490">
    <property type="protein sequence ID" value="USQ76411.1"/>
    <property type="molecule type" value="Genomic_DNA"/>
</dbReference>
<dbReference type="InterPro" id="IPR007253">
    <property type="entry name" value="Cell_wall-bd_2"/>
</dbReference>
<dbReference type="InterPro" id="IPR050248">
    <property type="entry name" value="Polysacc_deacetylase_ArnD"/>
</dbReference>
<feature type="compositionally biased region" description="Low complexity" evidence="3">
    <location>
        <begin position="53"/>
        <end position="66"/>
    </location>
</feature>
<protein>
    <submittedName>
        <fullName evidence="6">Cell wall-binding repeat-containing protein</fullName>
    </submittedName>
</protein>
<evidence type="ECO:0000256" key="3">
    <source>
        <dbReference type="SAM" id="MobiDB-lite"/>
    </source>
</evidence>
<dbReference type="PANTHER" id="PTHR10587:SF133">
    <property type="entry name" value="CHITIN DEACETYLASE 1-RELATED"/>
    <property type="match status" value="1"/>
</dbReference>
<dbReference type="RefSeq" id="WP_252621106.1">
    <property type="nucleotide sequence ID" value="NZ_CP099490.1"/>
</dbReference>